<feature type="non-terminal residue" evidence="1">
    <location>
        <position position="170"/>
    </location>
</feature>
<evidence type="ECO:0000313" key="2">
    <source>
        <dbReference type="Proteomes" id="UP001381693"/>
    </source>
</evidence>
<dbReference type="EMBL" id="JAXCGZ010013252">
    <property type="protein sequence ID" value="KAK7073128.1"/>
    <property type="molecule type" value="Genomic_DNA"/>
</dbReference>
<gene>
    <name evidence="1" type="ORF">SK128_003754</name>
</gene>
<keyword evidence="2" id="KW-1185">Reference proteome</keyword>
<accession>A0AAN8X2M5</accession>
<protein>
    <submittedName>
        <fullName evidence="1">Uncharacterized protein</fullName>
    </submittedName>
</protein>
<organism evidence="1 2">
    <name type="scientific">Halocaridina rubra</name>
    <name type="common">Hawaiian red shrimp</name>
    <dbReference type="NCBI Taxonomy" id="373956"/>
    <lineage>
        <taxon>Eukaryota</taxon>
        <taxon>Metazoa</taxon>
        <taxon>Ecdysozoa</taxon>
        <taxon>Arthropoda</taxon>
        <taxon>Crustacea</taxon>
        <taxon>Multicrustacea</taxon>
        <taxon>Malacostraca</taxon>
        <taxon>Eumalacostraca</taxon>
        <taxon>Eucarida</taxon>
        <taxon>Decapoda</taxon>
        <taxon>Pleocyemata</taxon>
        <taxon>Caridea</taxon>
        <taxon>Atyoidea</taxon>
        <taxon>Atyidae</taxon>
        <taxon>Halocaridina</taxon>
    </lineage>
</organism>
<dbReference type="Proteomes" id="UP001381693">
    <property type="component" value="Unassembled WGS sequence"/>
</dbReference>
<comment type="caution">
    <text evidence="1">The sequence shown here is derived from an EMBL/GenBank/DDBJ whole genome shotgun (WGS) entry which is preliminary data.</text>
</comment>
<sequence>MVQVSNELQECLVRADALQRALELSALLSDLITRMEDIVSEINKMKEVRLGQRARFQLPELLLQTFSDFRFRDSPIKKMGVIKERESCESGLLGLMGQLDRLQYSIRLLGLSPNNGDVQFSLHCNAYNALLSLVERVADGRSLTKTEYVAISSRLNKIKNEDIMVLNTNI</sequence>
<evidence type="ECO:0000313" key="1">
    <source>
        <dbReference type="EMBL" id="KAK7073128.1"/>
    </source>
</evidence>
<name>A0AAN8X2M5_HALRR</name>
<dbReference type="AlphaFoldDB" id="A0AAN8X2M5"/>
<proteinExistence type="predicted"/>
<reference evidence="1 2" key="1">
    <citation type="submission" date="2023-11" db="EMBL/GenBank/DDBJ databases">
        <title>Halocaridina rubra genome assembly.</title>
        <authorList>
            <person name="Smith C."/>
        </authorList>
    </citation>
    <scope>NUCLEOTIDE SEQUENCE [LARGE SCALE GENOMIC DNA]</scope>
    <source>
        <strain evidence="1">EP-1</strain>
        <tissue evidence="1">Whole</tissue>
    </source>
</reference>